<reference evidence="2 3" key="1">
    <citation type="submission" date="2024-03" db="EMBL/GenBank/DDBJ databases">
        <authorList>
            <person name="Gkanogiannis A."/>
            <person name="Becerra Lopez-Lavalle L."/>
        </authorList>
    </citation>
    <scope>NUCLEOTIDE SEQUENCE [LARGE SCALE GENOMIC DNA]</scope>
</reference>
<accession>A0ABP0YT10</accession>
<evidence type="ECO:0000313" key="3">
    <source>
        <dbReference type="Proteomes" id="UP001642487"/>
    </source>
</evidence>
<dbReference type="EMBL" id="OZ021739">
    <property type="protein sequence ID" value="CAK9322750.1"/>
    <property type="molecule type" value="Genomic_DNA"/>
</dbReference>
<evidence type="ECO:0000256" key="1">
    <source>
        <dbReference type="SAM" id="MobiDB-lite"/>
    </source>
</evidence>
<evidence type="ECO:0000313" key="2">
    <source>
        <dbReference type="EMBL" id="CAK9322750.1"/>
    </source>
</evidence>
<proteinExistence type="predicted"/>
<keyword evidence="3" id="KW-1185">Reference proteome</keyword>
<sequence length="122" mass="14085">MGIEKMALYLTRQNFLPRNRELHKQEEEEEGKGGNLKLKLGPNQINTNPRLLEKLIDYSLIGTDPALIAITALSRQQRLGGGRRRRRGRKWNSEPVIGIGVVVTEELGEEKNERRHLMEMER</sequence>
<name>A0ABP0YT10_9ROSI</name>
<dbReference type="Proteomes" id="UP001642487">
    <property type="component" value="Chromosome 5"/>
</dbReference>
<protein>
    <submittedName>
        <fullName evidence="2">Uncharacterized protein</fullName>
    </submittedName>
</protein>
<organism evidence="2 3">
    <name type="scientific">Citrullus colocynthis</name>
    <name type="common">colocynth</name>
    <dbReference type="NCBI Taxonomy" id="252529"/>
    <lineage>
        <taxon>Eukaryota</taxon>
        <taxon>Viridiplantae</taxon>
        <taxon>Streptophyta</taxon>
        <taxon>Embryophyta</taxon>
        <taxon>Tracheophyta</taxon>
        <taxon>Spermatophyta</taxon>
        <taxon>Magnoliopsida</taxon>
        <taxon>eudicotyledons</taxon>
        <taxon>Gunneridae</taxon>
        <taxon>Pentapetalae</taxon>
        <taxon>rosids</taxon>
        <taxon>fabids</taxon>
        <taxon>Cucurbitales</taxon>
        <taxon>Cucurbitaceae</taxon>
        <taxon>Benincaseae</taxon>
        <taxon>Citrullus</taxon>
    </lineage>
</organism>
<feature type="region of interest" description="Disordered" evidence="1">
    <location>
        <begin position="19"/>
        <end position="43"/>
    </location>
</feature>
<gene>
    <name evidence="2" type="ORF">CITCOLO1_LOCUS14913</name>
</gene>